<organism evidence="1 2">
    <name type="scientific">Nemania bipapillata</name>
    <dbReference type="NCBI Taxonomy" id="110536"/>
    <lineage>
        <taxon>Eukaryota</taxon>
        <taxon>Fungi</taxon>
        <taxon>Dikarya</taxon>
        <taxon>Ascomycota</taxon>
        <taxon>Pezizomycotina</taxon>
        <taxon>Sordariomycetes</taxon>
        <taxon>Xylariomycetidae</taxon>
        <taxon>Xylariales</taxon>
        <taxon>Xylariaceae</taxon>
        <taxon>Nemania</taxon>
    </lineage>
</organism>
<evidence type="ECO:0000313" key="2">
    <source>
        <dbReference type="Proteomes" id="UP001153334"/>
    </source>
</evidence>
<evidence type="ECO:0000313" key="1">
    <source>
        <dbReference type="EMBL" id="KAJ8105337.1"/>
    </source>
</evidence>
<reference evidence="1" key="1">
    <citation type="submission" date="2022-11" db="EMBL/GenBank/DDBJ databases">
        <title>Genome Sequence of Nemania bipapillata.</title>
        <authorList>
            <person name="Buettner E."/>
        </authorList>
    </citation>
    <scope>NUCLEOTIDE SEQUENCE</scope>
    <source>
        <strain evidence="1">CP14</strain>
    </source>
</reference>
<sequence length="90" mass="9838">MVVYTYIKFKPSADSCAPSPDDVDMPELQVSGSNGTLNSNTDKASAPLFSPVEPSILCNAIDLLRRIGHWEISRKFASILQILLDDLTKA</sequence>
<dbReference type="EMBL" id="JAPESX010003266">
    <property type="protein sequence ID" value="KAJ8105337.1"/>
    <property type="molecule type" value="Genomic_DNA"/>
</dbReference>
<comment type="caution">
    <text evidence="1">The sequence shown here is derived from an EMBL/GenBank/DDBJ whole genome shotgun (WGS) entry which is preliminary data.</text>
</comment>
<gene>
    <name evidence="1" type="ORF">ONZ43_g7468</name>
</gene>
<name>A0ACC2HQK5_9PEZI</name>
<protein>
    <submittedName>
        <fullName evidence="1">Uncharacterized protein</fullName>
    </submittedName>
</protein>
<proteinExistence type="predicted"/>
<dbReference type="Proteomes" id="UP001153334">
    <property type="component" value="Unassembled WGS sequence"/>
</dbReference>
<keyword evidence="2" id="KW-1185">Reference proteome</keyword>
<accession>A0ACC2HQK5</accession>